<dbReference type="EMBL" id="BGPR01025924">
    <property type="protein sequence ID" value="GBN95229.1"/>
    <property type="molecule type" value="Genomic_DNA"/>
</dbReference>
<reference evidence="1 2" key="1">
    <citation type="journal article" date="2019" name="Sci. Rep.">
        <title>Orb-weaving spider Araneus ventricosus genome elucidates the spidroin gene catalogue.</title>
        <authorList>
            <person name="Kono N."/>
            <person name="Nakamura H."/>
            <person name="Ohtoshi R."/>
            <person name="Moran D.A.P."/>
            <person name="Shinohara A."/>
            <person name="Yoshida Y."/>
            <person name="Fujiwara M."/>
            <person name="Mori M."/>
            <person name="Tomita M."/>
            <person name="Arakawa K."/>
        </authorList>
    </citation>
    <scope>NUCLEOTIDE SEQUENCE [LARGE SCALE GENOMIC DNA]</scope>
</reference>
<keyword evidence="2" id="KW-1185">Reference proteome</keyword>
<name>A0A4Y2T751_ARAVE</name>
<dbReference type="Proteomes" id="UP000499080">
    <property type="component" value="Unassembled WGS sequence"/>
</dbReference>
<gene>
    <name evidence="1" type="ORF">AVEN_13137_1</name>
</gene>
<dbReference type="AlphaFoldDB" id="A0A4Y2T751"/>
<evidence type="ECO:0000313" key="1">
    <source>
        <dbReference type="EMBL" id="GBN95229.1"/>
    </source>
</evidence>
<accession>A0A4Y2T751</accession>
<proteinExistence type="predicted"/>
<comment type="caution">
    <text evidence="1">The sequence shown here is derived from an EMBL/GenBank/DDBJ whole genome shotgun (WGS) entry which is preliminary data.</text>
</comment>
<protein>
    <submittedName>
        <fullName evidence="1">Uncharacterized protein</fullName>
    </submittedName>
</protein>
<sequence>MTDESVKNVLFWDETLMALTEPNYLSIRLAVWEEAREAKTMMEDIGGDEPWLPSTGEFEAPSALEVNLLAKMRRKAFFFSCNTFQVLFHTWVVFLVGRLHCHPRGNVSGLFPCVLSGKSADDRDFATRWKSQIRSVNVTLTSQFKATRGLFLDGPLNFEPQSDEEDAT</sequence>
<dbReference type="OrthoDB" id="10386542at2759"/>
<evidence type="ECO:0000313" key="2">
    <source>
        <dbReference type="Proteomes" id="UP000499080"/>
    </source>
</evidence>
<organism evidence="1 2">
    <name type="scientific">Araneus ventricosus</name>
    <name type="common">Orbweaver spider</name>
    <name type="synonym">Epeira ventricosa</name>
    <dbReference type="NCBI Taxonomy" id="182803"/>
    <lineage>
        <taxon>Eukaryota</taxon>
        <taxon>Metazoa</taxon>
        <taxon>Ecdysozoa</taxon>
        <taxon>Arthropoda</taxon>
        <taxon>Chelicerata</taxon>
        <taxon>Arachnida</taxon>
        <taxon>Araneae</taxon>
        <taxon>Araneomorphae</taxon>
        <taxon>Entelegynae</taxon>
        <taxon>Araneoidea</taxon>
        <taxon>Araneidae</taxon>
        <taxon>Araneus</taxon>
    </lineage>
</organism>